<dbReference type="RefSeq" id="WP_073121612.1">
    <property type="nucleotide sequence ID" value="NZ_FRAA01000002.1"/>
</dbReference>
<name>A0A1M6P406_REIAG</name>
<dbReference type="STRING" id="156994.SAMN04488028_102537"/>
<dbReference type="Proteomes" id="UP000184474">
    <property type="component" value="Unassembled WGS sequence"/>
</dbReference>
<protein>
    <submittedName>
        <fullName evidence="1">Putative signal transducing protein</fullName>
    </submittedName>
</protein>
<reference evidence="2" key="1">
    <citation type="submission" date="2016-11" db="EMBL/GenBank/DDBJ databases">
        <authorList>
            <person name="Varghese N."/>
            <person name="Submissions S."/>
        </authorList>
    </citation>
    <scope>NUCLEOTIDE SEQUENCE [LARGE SCALE GENOMIC DNA]</scope>
    <source>
        <strain evidence="2">DSM 26134</strain>
    </source>
</reference>
<evidence type="ECO:0000313" key="1">
    <source>
        <dbReference type="EMBL" id="SHK02640.1"/>
    </source>
</evidence>
<organism evidence="1 2">
    <name type="scientific">Reichenbachiella agariperforans</name>
    <dbReference type="NCBI Taxonomy" id="156994"/>
    <lineage>
        <taxon>Bacteria</taxon>
        <taxon>Pseudomonadati</taxon>
        <taxon>Bacteroidota</taxon>
        <taxon>Cytophagia</taxon>
        <taxon>Cytophagales</taxon>
        <taxon>Reichenbachiellaceae</taxon>
        <taxon>Reichenbachiella</taxon>
    </lineage>
</organism>
<dbReference type="EMBL" id="FRAA01000002">
    <property type="protein sequence ID" value="SHK02640.1"/>
    <property type="molecule type" value="Genomic_DNA"/>
</dbReference>
<accession>A0A1M6P406</accession>
<dbReference type="AlphaFoldDB" id="A0A1M6P406"/>
<evidence type="ECO:0000313" key="2">
    <source>
        <dbReference type="Proteomes" id="UP000184474"/>
    </source>
</evidence>
<sequence>MSEWQKVYSDKNEYRANIVVAVLEDLGLQPVLVNKQDAAYHLGQFEVHVTADYVMRAIKIIKDDINFE</sequence>
<gene>
    <name evidence="1" type="ORF">SAMN04488028_102537</name>
</gene>
<keyword evidence="2" id="KW-1185">Reference proteome</keyword>
<proteinExistence type="predicted"/>